<evidence type="ECO:0000256" key="1">
    <source>
        <dbReference type="ARBA" id="ARBA00004141"/>
    </source>
</evidence>
<evidence type="ECO:0000256" key="7">
    <source>
        <dbReference type="SAM" id="Phobius"/>
    </source>
</evidence>
<organism evidence="9 10">
    <name type="scientific">Curvularia clavata</name>
    <dbReference type="NCBI Taxonomy" id="95742"/>
    <lineage>
        <taxon>Eukaryota</taxon>
        <taxon>Fungi</taxon>
        <taxon>Dikarya</taxon>
        <taxon>Ascomycota</taxon>
        <taxon>Pezizomycotina</taxon>
        <taxon>Dothideomycetes</taxon>
        <taxon>Pleosporomycetidae</taxon>
        <taxon>Pleosporales</taxon>
        <taxon>Pleosporineae</taxon>
        <taxon>Pleosporaceae</taxon>
        <taxon>Curvularia</taxon>
    </lineage>
</organism>
<comment type="subcellular location">
    <subcellularLocation>
        <location evidence="1">Membrane</location>
        <topology evidence="1">Multi-pass membrane protein</topology>
    </subcellularLocation>
</comment>
<proteinExistence type="inferred from homology"/>
<evidence type="ECO:0000256" key="2">
    <source>
        <dbReference type="ARBA" id="ARBA00022692"/>
    </source>
</evidence>
<name>A0A9Q8ZCI0_CURCL</name>
<evidence type="ECO:0000256" key="5">
    <source>
        <dbReference type="ARBA" id="ARBA00038359"/>
    </source>
</evidence>
<dbReference type="InterPro" id="IPR052337">
    <property type="entry name" value="SAT4-like"/>
</dbReference>
<feature type="transmembrane region" description="Helical" evidence="7">
    <location>
        <begin position="44"/>
        <end position="66"/>
    </location>
</feature>
<dbReference type="OrthoDB" id="444631at2759"/>
<keyword evidence="2 7" id="KW-0812">Transmembrane</keyword>
<reference evidence="9" key="1">
    <citation type="submission" date="2021-12" db="EMBL/GenBank/DDBJ databases">
        <title>Curvularia clavata genome.</title>
        <authorList>
            <person name="Cao Y."/>
        </authorList>
    </citation>
    <scope>NUCLEOTIDE SEQUENCE</scope>
    <source>
        <strain evidence="9">Yc1106</strain>
    </source>
</reference>
<feature type="transmembrane region" description="Helical" evidence="7">
    <location>
        <begin position="167"/>
        <end position="185"/>
    </location>
</feature>
<dbReference type="AlphaFoldDB" id="A0A9Q8ZCI0"/>
<dbReference type="VEuPathDB" id="FungiDB:yc1106_06479"/>
<feature type="transmembrane region" description="Helical" evidence="7">
    <location>
        <begin position="229"/>
        <end position="249"/>
    </location>
</feature>
<feature type="transmembrane region" description="Helical" evidence="7">
    <location>
        <begin position="86"/>
        <end position="106"/>
    </location>
</feature>
<evidence type="ECO:0000256" key="3">
    <source>
        <dbReference type="ARBA" id="ARBA00022989"/>
    </source>
</evidence>
<gene>
    <name evidence="9" type="ORF">yc1106_06479</name>
</gene>
<feature type="transmembrane region" description="Helical" evidence="7">
    <location>
        <begin position="197"/>
        <end position="223"/>
    </location>
</feature>
<dbReference type="PANTHER" id="PTHR33048:SF92">
    <property type="entry name" value="INTEGRAL MEMBRANE PROTEIN"/>
    <property type="match status" value="1"/>
</dbReference>
<keyword evidence="10" id="KW-1185">Reference proteome</keyword>
<keyword evidence="3 7" id="KW-1133">Transmembrane helix</keyword>
<evidence type="ECO:0000313" key="10">
    <source>
        <dbReference type="Proteomes" id="UP001056012"/>
    </source>
</evidence>
<dbReference type="PANTHER" id="PTHR33048">
    <property type="entry name" value="PTH11-LIKE INTEGRAL MEMBRANE PROTEIN (AFU_ORTHOLOGUE AFUA_5G11245)"/>
    <property type="match status" value="1"/>
</dbReference>
<dbReference type="Proteomes" id="UP001056012">
    <property type="component" value="Chromosome 4"/>
</dbReference>
<feature type="transmembrane region" description="Helical" evidence="7">
    <location>
        <begin position="12"/>
        <end position="32"/>
    </location>
</feature>
<dbReference type="EMBL" id="CP089277">
    <property type="protein sequence ID" value="USP79205.1"/>
    <property type="molecule type" value="Genomic_DNA"/>
</dbReference>
<protein>
    <recommendedName>
        <fullName evidence="8">Rhodopsin domain-containing protein</fullName>
    </recommendedName>
</protein>
<feature type="domain" description="Rhodopsin" evidence="8">
    <location>
        <begin position="25"/>
        <end position="255"/>
    </location>
</feature>
<evidence type="ECO:0000256" key="4">
    <source>
        <dbReference type="ARBA" id="ARBA00023136"/>
    </source>
</evidence>
<evidence type="ECO:0000259" key="8">
    <source>
        <dbReference type="Pfam" id="PF20684"/>
    </source>
</evidence>
<evidence type="ECO:0000313" key="9">
    <source>
        <dbReference type="EMBL" id="USP79205.1"/>
    </source>
</evidence>
<keyword evidence="4 7" id="KW-0472">Membrane</keyword>
<feature type="transmembrane region" description="Helical" evidence="7">
    <location>
        <begin position="118"/>
        <end position="139"/>
    </location>
</feature>
<dbReference type="Pfam" id="PF20684">
    <property type="entry name" value="Fung_rhodopsin"/>
    <property type="match status" value="1"/>
</dbReference>
<accession>A0A9Q8ZCI0</accession>
<dbReference type="GO" id="GO:0016020">
    <property type="term" value="C:membrane"/>
    <property type="evidence" value="ECO:0007669"/>
    <property type="project" value="UniProtKB-SubCell"/>
</dbReference>
<comment type="similarity">
    <text evidence="5">Belongs to the SAT4 family.</text>
</comment>
<sequence length="331" mass="36822">MINPKGVIASEWFLLALSFLLVNARIFLHFHMGQKTHIVSDSMLILAILAALGLVICDTLTYRLGAMDSFTGNTATIMKIRFASNYFFDVGLYFPKFSMLAFYAIIVPRTTPTLRKALYGAIVFAILSSLTTLFADTFWCGSRPANNWSPDMECQAYTSMSLVKLNWALNFTSEVLIFLLPFPLIRGLNLRLKRERAGLLFVFMLGAITIIVSLARFIAMLIVANDISIYVLATAEFTIPIIILSMVSLRPLLSRIYSIASNSQHNSPFSASKDKTTRARASKADFSTGIWKKRPANLGEMSDSEVELTMQEPGKTHRVEEISITSEPGSS</sequence>
<feature type="region of interest" description="Disordered" evidence="6">
    <location>
        <begin position="309"/>
        <end position="331"/>
    </location>
</feature>
<dbReference type="InterPro" id="IPR049326">
    <property type="entry name" value="Rhodopsin_dom_fungi"/>
</dbReference>
<evidence type="ECO:0000256" key="6">
    <source>
        <dbReference type="SAM" id="MobiDB-lite"/>
    </source>
</evidence>